<keyword evidence="10" id="KW-0472">Membrane</keyword>
<feature type="compositionally biased region" description="Polar residues" evidence="9">
    <location>
        <begin position="24"/>
        <end position="38"/>
    </location>
</feature>
<dbReference type="Pfam" id="PF03793">
    <property type="entry name" value="PASTA"/>
    <property type="match status" value="4"/>
</dbReference>
<protein>
    <recommendedName>
        <fullName evidence="1">non-specific serine/threonine protein kinase</fullName>
        <ecNumber evidence="1">2.7.11.1</ecNumber>
    </recommendedName>
</protein>
<keyword evidence="6" id="KW-0067">ATP-binding</keyword>
<feature type="compositionally biased region" description="Basic and acidic residues" evidence="9">
    <location>
        <begin position="9"/>
        <end position="19"/>
    </location>
</feature>
<evidence type="ECO:0000313" key="14">
    <source>
        <dbReference type="Proteomes" id="UP001247542"/>
    </source>
</evidence>
<feature type="domain" description="Protein kinase" evidence="11">
    <location>
        <begin position="84"/>
        <end position="345"/>
    </location>
</feature>
<feature type="domain" description="PASTA" evidence="12">
    <location>
        <begin position="634"/>
        <end position="696"/>
    </location>
</feature>
<feature type="region of interest" description="Disordered" evidence="9">
    <location>
        <begin position="1"/>
        <end position="74"/>
    </location>
</feature>
<evidence type="ECO:0000256" key="8">
    <source>
        <dbReference type="ARBA" id="ARBA00048679"/>
    </source>
</evidence>
<dbReference type="InterPro" id="IPR005543">
    <property type="entry name" value="PASTA_dom"/>
</dbReference>
<evidence type="ECO:0000259" key="11">
    <source>
        <dbReference type="PROSITE" id="PS50011"/>
    </source>
</evidence>
<reference evidence="13 14" key="1">
    <citation type="submission" date="2023-06" db="EMBL/GenBank/DDBJ databases">
        <title>Draft genome sequence of Gleimia hominis type strain CCUG 57540T.</title>
        <authorList>
            <person name="Salva-Serra F."/>
            <person name="Cardew S."/>
            <person name="Jensie Markopoulos S."/>
            <person name="Ohlen M."/>
            <person name="Inganas E."/>
            <person name="Svensson-Stadler L."/>
            <person name="Moore E.R.B."/>
        </authorList>
    </citation>
    <scope>NUCLEOTIDE SEQUENCE [LARGE SCALE GENOMIC DNA]</scope>
    <source>
        <strain evidence="13 14">CCUG 57540</strain>
    </source>
</reference>
<feature type="domain" description="PASTA" evidence="12">
    <location>
        <begin position="499"/>
        <end position="566"/>
    </location>
</feature>
<dbReference type="SMART" id="SM00740">
    <property type="entry name" value="PASTA"/>
    <property type="match status" value="4"/>
</dbReference>
<evidence type="ECO:0000256" key="2">
    <source>
        <dbReference type="ARBA" id="ARBA00022527"/>
    </source>
</evidence>
<comment type="caution">
    <text evidence="13">The sequence shown here is derived from an EMBL/GenBank/DDBJ whole genome shotgun (WGS) entry which is preliminary data.</text>
</comment>
<sequence length="696" mass="74960">MYNFAVANGHEETSSRTRPEGVSASEQTQSPNQPDSQPTNPPSAEPAQRPSNKPVAVSEPNTHRPATTNRVTDPLVGMTIDGRYRIERRLARGGMATVYVAHDERLGRPVAVKVMHPHLAESADYVQRFRREARSAARIIHPCVVSVFDQGEVAGSGYLVMELVDGINLRQVLNAQGAISVGRCLDITENVLQALSLAHRVGMAHRDIKPENVLLPPEGPAKVADFGLARAASDVSAATTGTVLGTVAYIAPEVVNEVEVGPRADLYSLGIMMFEMLTGHTPFETLKPIQIALAHVNQDIPAPSTLESWIPSEIDDFVCALAARHAEDRPIDASAALTALQHIREKLPNEILERRAQRAGGPATSQDTNRIAWQSPTMALPATRKSNSKPIRIAKPQPTKKRRKLPLVIATILVLLIAATAALSWWWFEYGPGSYITIPKIAGLTATQGGEELKKLNLKYVREDEFSDTVKKDTIITSQPKPGGRVHKRGVVHLVVSKGVEMVQVPSLVGMKQDETAQALQNARLAPGEVKEEFSESVPKGVVIATNPQSGEVVKHDSAVELVVSKGRKPIEVADVTGKPQADAQKILTDLGLNVTTDSEFSDSVKKGAVISQDPAGGKTRYRADTVKLVVSKGPEVIPVPDVTRLSEADAKAKLEAAGFKVEVDRVASVLDRVIATKPGKGDNAKIGSTVTIRVV</sequence>
<dbReference type="RefSeq" id="WP_313273612.1">
    <property type="nucleotide sequence ID" value="NZ_JASXSX010000001.1"/>
</dbReference>
<evidence type="ECO:0000256" key="3">
    <source>
        <dbReference type="ARBA" id="ARBA00022679"/>
    </source>
</evidence>
<dbReference type="InterPro" id="IPR011009">
    <property type="entry name" value="Kinase-like_dom_sf"/>
</dbReference>
<dbReference type="PROSITE" id="PS51178">
    <property type="entry name" value="PASTA"/>
    <property type="match status" value="4"/>
</dbReference>
<feature type="domain" description="PASTA" evidence="12">
    <location>
        <begin position="431"/>
        <end position="498"/>
    </location>
</feature>
<dbReference type="PROSITE" id="PS00108">
    <property type="entry name" value="PROTEIN_KINASE_ST"/>
    <property type="match status" value="1"/>
</dbReference>
<dbReference type="Pfam" id="PF00069">
    <property type="entry name" value="Pkinase"/>
    <property type="match status" value="1"/>
</dbReference>
<dbReference type="NCBIfam" id="NF033483">
    <property type="entry name" value="PknB_PASTA_kin"/>
    <property type="match status" value="1"/>
</dbReference>
<comment type="catalytic activity">
    <reaction evidence="8">
        <text>L-seryl-[protein] + ATP = O-phospho-L-seryl-[protein] + ADP + H(+)</text>
        <dbReference type="Rhea" id="RHEA:17989"/>
        <dbReference type="Rhea" id="RHEA-COMP:9863"/>
        <dbReference type="Rhea" id="RHEA-COMP:11604"/>
        <dbReference type="ChEBI" id="CHEBI:15378"/>
        <dbReference type="ChEBI" id="CHEBI:29999"/>
        <dbReference type="ChEBI" id="CHEBI:30616"/>
        <dbReference type="ChEBI" id="CHEBI:83421"/>
        <dbReference type="ChEBI" id="CHEBI:456216"/>
        <dbReference type="EC" id="2.7.11.1"/>
    </reaction>
</comment>
<dbReference type="CDD" id="cd06577">
    <property type="entry name" value="PASTA_pknB"/>
    <property type="match status" value="4"/>
</dbReference>
<dbReference type="PANTHER" id="PTHR43289">
    <property type="entry name" value="MITOGEN-ACTIVATED PROTEIN KINASE KINASE KINASE 20-RELATED"/>
    <property type="match status" value="1"/>
</dbReference>
<evidence type="ECO:0000256" key="9">
    <source>
        <dbReference type="SAM" id="MobiDB-lite"/>
    </source>
</evidence>
<organism evidence="13 14">
    <name type="scientific">Gleimia hominis</name>
    <dbReference type="NCBI Taxonomy" id="595468"/>
    <lineage>
        <taxon>Bacteria</taxon>
        <taxon>Bacillati</taxon>
        <taxon>Actinomycetota</taxon>
        <taxon>Actinomycetes</taxon>
        <taxon>Actinomycetales</taxon>
        <taxon>Actinomycetaceae</taxon>
        <taxon>Gleimia</taxon>
    </lineage>
</organism>
<dbReference type="SUPFAM" id="SSF56112">
    <property type="entry name" value="Protein kinase-like (PK-like)"/>
    <property type="match status" value="1"/>
</dbReference>
<dbReference type="GO" id="GO:0016301">
    <property type="term" value="F:kinase activity"/>
    <property type="evidence" value="ECO:0007669"/>
    <property type="project" value="UniProtKB-KW"/>
</dbReference>
<evidence type="ECO:0000256" key="10">
    <source>
        <dbReference type="SAM" id="Phobius"/>
    </source>
</evidence>
<dbReference type="PANTHER" id="PTHR43289:SF34">
    <property type="entry name" value="SERINE_THREONINE-PROTEIN KINASE YBDM-RELATED"/>
    <property type="match status" value="1"/>
</dbReference>
<dbReference type="InterPro" id="IPR008271">
    <property type="entry name" value="Ser/Thr_kinase_AS"/>
</dbReference>
<feature type="region of interest" description="Disordered" evidence="9">
    <location>
        <begin position="378"/>
        <end position="398"/>
    </location>
</feature>
<proteinExistence type="predicted"/>
<dbReference type="CDD" id="cd14014">
    <property type="entry name" value="STKc_PknB_like"/>
    <property type="match status" value="1"/>
</dbReference>
<dbReference type="Gene3D" id="3.30.10.20">
    <property type="match status" value="4"/>
</dbReference>
<feature type="domain" description="PASTA" evidence="12">
    <location>
        <begin position="567"/>
        <end position="633"/>
    </location>
</feature>
<keyword evidence="14" id="KW-1185">Reference proteome</keyword>
<dbReference type="InterPro" id="IPR000719">
    <property type="entry name" value="Prot_kinase_dom"/>
</dbReference>
<keyword evidence="2" id="KW-0723">Serine/threonine-protein kinase</keyword>
<evidence type="ECO:0000256" key="6">
    <source>
        <dbReference type="ARBA" id="ARBA00022840"/>
    </source>
</evidence>
<keyword evidence="4" id="KW-0547">Nucleotide-binding</keyword>
<dbReference type="Gene3D" id="1.10.510.10">
    <property type="entry name" value="Transferase(Phosphotransferase) domain 1"/>
    <property type="match status" value="1"/>
</dbReference>
<keyword evidence="5 13" id="KW-0418">Kinase</keyword>
<evidence type="ECO:0000256" key="7">
    <source>
        <dbReference type="ARBA" id="ARBA00047899"/>
    </source>
</evidence>
<dbReference type="EMBL" id="JASXSX010000001">
    <property type="protein sequence ID" value="MDT3767750.1"/>
    <property type="molecule type" value="Genomic_DNA"/>
</dbReference>
<dbReference type="SMART" id="SM00220">
    <property type="entry name" value="S_TKc"/>
    <property type="match status" value="1"/>
</dbReference>
<evidence type="ECO:0000259" key="12">
    <source>
        <dbReference type="PROSITE" id="PS51178"/>
    </source>
</evidence>
<comment type="catalytic activity">
    <reaction evidence="7">
        <text>L-threonyl-[protein] + ATP = O-phospho-L-threonyl-[protein] + ADP + H(+)</text>
        <dbReference type="Rhea" id="RHEA:46608"/>
        <dbReference type="Rhea" id="RHEA-COMP:11060"/>
        <dbReference type="Rhea" id="RHEA-COMP:11605"/>
        <dbReference type="ChEBI" id="CHEBI:15378"/>
        <dbReference type="ChEBI" id="CHEBI:30013"/>
        <dbReference type="ChEBI" id="CHEBI:30616"/>
        <dbReference type="ChEBI" id="CHEBI:61977"/>
        <dbReference type="ChEBI" id="CHEBI:456216"/>
        <dbReference type="EC" id="2.7.11.1"/>
    </reaction>
</comment>
<accession>A0ABU3IET4</accession>
<gene>
    <name evidence="13" type="primary">pknB</name>
    <name evidence="13" type="ORF">QS713_06715</name>
</gene>
<dbReference type="EC" id="2.7.11.1" evidence="1"/>
<dbReference type="Gene3D" id="3.30.200.20">
    <property type="entry name" value="Phosphorylase Kinase, domain 1"/>
    <property type="match status" value="1"/>
</dbReference>
<dbReference type="PROSITE" id="PS50011">
    <property type="entry name" value="PROTEIN_KINASE_DOM"/>
    <property type="match status" value="1"/>
</dbReference>
<evidence type="ECO:0000256" key="4">
    <source>
        <dbReference type="ARBA" id="ARBA00022741"/>
    </source>
</evidence>
<keyword evidence="3" id="KW-0808">Transferase</keyword>
<keyword evidence="10" id="KW-0812">Transmembrane</keyword>
<dbReference type="Proteomes" id="UP001247542">
    <property type="component" value="Unassembled WGS sequence"/>
</dbReference>
<evidence type="ECO:0000256" key="5">
    <source>
        <dbReference type="ARBA" id="ARBA00022777"/>
    </source>
</evidence>
<name>A0ABU3IET4_9ACTO</name>
<keyword evidence="10" id="KW-1133">Transmembrane helix</keyword>
<evidence type="ECO:0000256" key="1">
    <source>
        <dbReference type="ARBA" id="ARBA00012513"/>
    </source>
</evidence>
<feature type="transmembrane region" description="Helical" evidence="10">
    <location>
        <begin position="405"/>
        <end position="428"/>
    </location>
</feature>
<evidence type="ECO:0000313" key="13">
    <source>
        <dbReference type="EMBL" id="MDT3767750.1"/>
    </source>
</evidence>